<dbReference type="PROSITE" id="PS00420">
    <property type="entry name" value="SRCR_1"/>
    <property type="match status" value="20"/>
</dbReference>
<gene>
    <name evidence="15" type="primary">LOC116940253</name>
</gene>
<dbReference type="PROSITE" id="PS50240">
    <property type="entry name" value="TRYPSIN_DOM"/>
    <property type="match status" value="1"/>
</dbReference>
<dbReference type="InterPro" id="IPR043504">
    <property type="entry name" value="Peptidase_S1_PA_chymotrypsin"/>
</dbReference>
<feature type="disulfide bond" evidence="9">
    <location>
        <begin position="422"/>
        <end position="483"/>
    </location>
</feature>
<feature type="disulfide bond" evidence="9">
    <location>
        <begin position="531"/>
        <end position="595"/>
    </location>
</feature>
<feature type="disulfide bond" evidence="9">
    <location>
        <begin position="1521"/>
        <end position="1582"/>
    </location>
</feature>
<evidence type="ECO:0000259" key="11">
    <source>
        <dbReference type="PROSITE" id="PS01180"/>
    </source>
</evidence>
<dbReference type="SMART" id="SM00042">
    <property type="entry name" value="CUB"/>
    <property type="match status" value="1"/>
</dbReference>
<dbReference type="CDD" id="cd00190">
    <property type="entry name" value="Tryp_SPc"/>
    <property type="match status" value="1"/>
</dbReference>
<feature type="disulfide bond" evidence="9">
    <location>
        <begin position="453"/>
        <end position="463"/>
    </location>
</feature>
<feature type="domain" description="SRCR" evidence="13">
    <location>
        <begin position="1482"/>
        <end position="1583"/>
    </location>
</feature>
<feature type="domain" description="SRCR" evidence="13">
    <location>
        <begin position="996"/>
        <end position="1097"/>
    </location>
</feature>
<feature type="disulfide bond" evidence="9">
    <location>
        <begin position="1795"/>
        <end position="1805"/>
    </location>
</feature>
<feature type="disulfide bond" evidence="9">
    <location>
        <begin position="1143"/>
        <end position="1207"/>
    </location>
</feature>
<feature type="domain" description="SRCR" evidence="13">
    <location>
        <begin position="1118"/>
        <end position="1218"/>
    </location>
</feature>
<dbReference type="Gene3D" id="3.10.250.10">
    <property type="entry name" value="SRCR-like domain"/>
    <property type="match status" value="20"/>
</dbReference>
<feature type="disulfide bond" evidence="9">
    <location>
        <begin position="791"/>
        <end position="852"/>
    </location>
</feature>
<feature type="domain" description="SRCR" evidence="13">
    <location>
        <begin position="262"/>
        <end position="363"/>
    </location>
</feature>
<feature type="disulfide bond" evidence="9">
    <location>
        <begin position="822"/>
        <end position="832"/>
    </location>
</feature>
<evidence type="ECO:0000259" key="13">
    <source>
        <dbReference type="PROSITE" id="PS50287"/>
    </source>
</evidence>
<feature type="disulfide bond" evidence="9">
    <location>
        <begin position="1642"/>
        <end position="1703"/>
    </location>
</feature>
<dbReference type="GO" id="GO:0016020">
    <property type="term" value="C:membrane"/>
    <property type="evidence" value="ECO:0007669"/>
    <property type="project" value="InterPro"/>
</dbReference>
<evidence type="ECO:0000256" key="4">
    <source>
        <dbReference type="ARBA" id="ARBA00022729"/>
    </source>
</evidence>
<evidence type="ECO:0000256" key="2">
    <source>
        <dbReference type="ARBA" id="ARBA00009931"/>
    </source>
</evidence>
<dbReference type="SUPFAM" id="SSF50494">
    <property type="entry name" value="Trypsin-like serine proteases"/>
    <property type="match status" value="1"/>
</dbReference>
<feature type="domain" description="SRCR" evidence="13">
    <location>
        <begin position="1847"/>
        <end position="1947"/>
    </location>
</feature>
<feature type="disulfide bond" evidence="9">
    <location>
        <begin position="2352"/>
        <end position="2413"/>
    </location>
</feature>
<keyword evidence="4 10" id="KW-0732">Signal</keyword>
<feature type="disulfide bond" evidence="9">
    <location>
        <begin position="544"/>
        <end position="605"/>
    </location>
</feature>
<comment type="caution">
    <text evidence="8">Lacks conserved residue(s) required for the propagation of feature annotation.</text>
</comment>
<evidence type="ECO:0000256" key="1">
    <source>
        <dbReference type="ARBA" id="ARBA00004613"/>
    </source>
</evidence>
<dbReference type="PRINTS" id="PR00258">
    <property type="entry name" value="SPERACTRCPTR"/>
</dbReference>
<comment type="similarity">
    <text evidence="2">Belongs to the DMBT1 family.</text>
</comment>
<keyword evidence="5" id="KW-0677">Repeat</keyword>
<feature type="disulfide bond" evidence="9">
    <location>
        <begin position="2279"/>
        <end position="2289"/>
    </location>
</feature>
<keyword evidence="6 9" id="KW-1015">Disulfide bond</keyword>
<feature type="disulfide bond" evidence="9">
    <location>
        <begin position="575"/>
        <end position="585"/>
    </location>
</feature>
<feature type="disulfide bond" evidence="9">
    <location>
        <begin position="1309"/>
        <end position="1319"/>
    </location>
</feature>
<feature type="disulfide bond" evidence="9">
    <location>
        <begin position="900"/>
        <end position="964"/>
    </location>
</feature>
<feature type="domain" description="SRCR" evidence="13">
    <location>
        <begin position="2314"/>
        <end position="2414"/>
    </location>
</feature>
<feature type="domain" description="SRCR" evidence="13">
    <location>
        <begin position="1968"/>
        <end position="2069"/>
    </location>
</feature>
<dbReference type="FunFam" id="3.10.250.10:FF:000006">
    <property type="entry name" value="neurotrypsin isoform X2"/>
    <property type="match status" value="16"/>
</dbReference>
<dbReference type="PROSITE" id="PS50287">
    <property type="entry name" value="SRCR_2"/>
    <property type="match status" value="20"/>
</dbReference>
<dbReference type="PANTHER" id="PTHR19331:SF22">
    <property type="entry name" value="DELETED IN MALIGNANT BRAIN TUMORS 1 PROTEIN"/>
    <property type="match status" value="1"/>
</dbReference>
<dbReference type="SMART" id="SM00202">
    <property type="entry name" value="SR"/>
    <property type="match status" value="20"/>
</dbReference>
<evidence type="ECO:0000259" key="12">
    <source>
        <dbReference type="PROSITE" id="PS50240"/>
    </source>
</evidence>
<dbReference type="PROSITE" id="PS00134">
    <property type="entry name" value="TRYPSIN_HIS"/>
    <property type="match status" value="1"/>
</dbReference>
<feature type="disulfide bond" evidence="9">
    <location>
        <begin position="1508"/>
        <end position="1572"/>
    </location>
</feature>
<feature type="disulfide bond" evidence="9">
    <location>
        <begin position="2235"/>
        <end position="2299"/>
    </location>
</feature>
<dbReference type="Gene3D" id="2.40.10.10">
    <property type="entry name" value="Trypsin-like serine proteases"/>
    <property type="match status" value="2"/>
</dbReference>
<comment type="subcellular location">
    <subcellularLocation>
        <location evidence="1">Secreted</location>
    </subcellularLocation>
</comment>
<feature type="disulfide bond" evidence="9">
    <location>
        <begin position="210"/>
        <end position="220"/>
    </location>
</feature>
<feature type="disulfide bond" evidence="9">
    <location>
        <begin position="301"/>
        <end position="362"/>
    </location>
</feature>
<accession>A0AAJ7WR46</accession>
<feature type="domain" description="SRCR" evidence="13">
    <location>
        <begin position="141"/>
        <end position="241"/>
    </location>
</feature>
<feature type="disulfide bond" evidence="9">
    <location>
        <begin position="46"/>
        <end position="110"/>
    </location>
</feature>
<dbReference type="InterPro" id="IPR001190">
    <property type="entry name" value="SRCR"/>
</dbReference>
<dbReference type="InterPro" id="IPR018114">
    <property type="entry name" value="TRYPSIN_HIS"/>
</dbReference>
<feature type="disulfide bond" evidence="9">
    <location>
        <begin position="59"/>
        <end position="120"/>
    </location>
</feature>
<feature type="disulfide bond" evidence="9">
    <location>
        <begin position="653"/>
        <end position="717"/>
    </location>
</feature>
<name>A0AAJ7WR46_PETMA</name>
<feature type="chain" id="PRO_5042547805" evidence="10">
    <location>
        <begin position="18"/>
        <end position="2764"/>
    </location>
</feature>
<dbReference type="GO" id="GO:0006508">
    <property type="term" value="P:proteolysis"/>
    <property type="evidence" value="ECO:0007669"/>
    <property type="project" value="InterPro"/>
</dbReference>
<evidence type="ECO:0000256" key="10">
    <source>
        <dbReference type="SAM" id="SignalP"/>
    </source>
</evidence>
<feature type="disulfide bond" evidence="9">
    <location>
        <begin position="1022"/>
        <end position="1086"/>
    </location>
</feature>
<dbReference type="CDD" id="cd00041">
    <property type="entry name" value="CUB"/>
    <property type="match status" value="1"/>
</dbReference>
<feature type="disulfide bond" evidence="9">
    <location>
        <begin position="1386"/>
        <end position="1450"/>
    </location>
</feature>
<feature type="signal peptide" evidence="10">
    <location>
        <begin position="1"/>
        <end position="17"/>
    </location>
</feature>
<feature type="disulfide bond" evidence="9">
    <location>
        <begin position="1156"/>
        <end position="1217"/>
    </location>
</feature>
<dbReference type="Pfam" id="PF00530">
    <property type="entry name" value="SRCR"/>
    <property type="match status" value="20"/>
</dbReference>
<evidence type="ECO:0000256" key="3">
    <source>
        <dbReference type="ARBA" id="ARBA00022525"/>
    </source>
</evidence>
<dbReference type="SUPFAM" id="SSF49854">
    <property type="entry name" value="Spermadhesin, CUB domain"/>
    <property type="match status" value="1"/>
</dbReference>
<dbReference type="PANTHER" id="PTHR19331">
    <property type="entry name" value="SCAVENGER RECEPTOR DOMAIN-CONTAINING"/>
    <property type="match status" value="1"/>
</dbReference>
<feature type="domain" description="Peptidase S1" evidence="12">
    <location>
        <begin position="2517"/>
        <end position="2762"/>
    </location>
</feature>
<feature type="domain" description="SRCR" evidence="13">
    <location>
        <begin position="627"/>
        <end position="728"/>
    </location>
</feature>
<feature type="disulfide bond" evidence="9">
    <location>
        <begin position="2339"/>
        <end position="2403"/>
    </location>
</feature>
<dbReference type="InterPro" id="IPR001254">
    <property type="entry name" value="Trypsin_dom"/>
</dbReference>
<sequence length="2764" mass="290361">MWSAVVVFVLTIQAVAAQQAIRLVGGGGPCQGRVEVLYAGSWGTVCDDYWNINDAQVVCRMVGCGAALSAPSNAYFGRGNGTIWLDDVRCNGSESSLGNCPHLPWGQHNCGHGEDAGVICSAQTTSSPTRQPTSQPIESAICLVGGGGPCQGRVEVLYSGSWGTVCDDYWNINDAQVVCRKVGCGAALSAPSNAYFGQGIGPIWLDDVRCNGSESFLGPCSHRPWGQHDCSHREDASVVCSAQTSTSTTTRRPTTQPPETAIRLVGAGGSPCQGRVEVLYAGSWGTVCDDYWNINDAQVVCRKVGCGAALSTQSNAYFGQGNGTIWLDDVTCNGLESSLGNCPHLPWGQHNCVHAEDAGVICSAPTSSSPTTRHPTSQPIEMAIHLVGGGSPCQGRVEVLYAGSWGTVCDDYWNINDGQVVCRMVGCGVALSAPSNAYFGQGNGTIWLDDVRCNGSESFLGPCSHRPWGQHDCSHSEDASVICSTQTSTSTTTRQPTTQAPETSIRLVGGGGGPCQGRVEVLYNGSWGTVCDDYWNINDAQVVCRKVGCGAALSAQSYAYFGQGNGTIWLDDVTCNGSESSLGNCPHLPWGQHNCVHAEDAGVICSAQTSASTTTRQPTTQAPETAIRLVGGGGGPCQGRVEVLYNGSWGTVCDDYWNINDAQVVCRKVGCGAALSAQSYAYFGQGNGTIWLDDVTCNGSESSLGNCPHLPWGQHNCVHAEDAGVICSAQTSASTTTRQPTTQAPVCTETAIRLVGGGGGPCQGRVEVLYNGSWGTVCDDYWNINDAQVVCRKVGCGAALSAQSYAYFGQGNGTIWLDDVTCNGSESSLGNCPHLPWGQHNCVHAEDAGVICSAQTSASTTTRQPTTQAPETAIRLVGGGGSPCQGRVEVLFNGSWGTVCDDYWDMNDAQVVCRKIGCGAALSAPSNAYFGRGNGTIWLDDVRCNGSESFLGPCSHRPWGQHDCSHSEDASVVCSAQTSTSTTTRQPTTQPPETAIRLVGGGGSPCQGRVEVLYAGSWGTVCDDFWDINDAQVVCRKVGCGAALSAPSNAYFGQGNGTIWLDDVTCNGSEASLGNCPHLPWGQHNCVHAEDAGVICSAQTSSSPTTRQPTSQPIESAIRLVGGGGPCQGRVEVFYSGSWGTVCDDFWDIIDAQVVCRMVGCGAALSAPSNAYFGQGIGTIWLDDVRCNGSESFLGPCSHRPWGQHDCSHSEDASVVCSAQTSTSTTTRQPTTQPPETAIRLVGGGGSPCQGRVEVLYAGSWGTVCDDFWDINDAQVVCRKVGCGAALSAPSNAYFGQGNGTIWLDDVTCNGSEASLGNCPHLSWGQHNCVHAEDAGVICSAQTSSSPTTRQPTSQPIESAIRLVGGGGPCQGRVEVFYSGSWGTVCDDFWDIIDAQVVCRMVGCGAALSAPSNAYFGQGIGTIWLDDVRCNGSESFLGPCSHRPWGQHDCSHSEDASVVCSAQTSTSTTTRQPTTQPPETAIRLVGGGGSPCQGRVEVLYAGSWGTVCDDFWDINDAQVVCRKVGCGAALSAPSNAYFGQGNGIIWLDDVTCNGSEASLGNCPHLSWGQHNCVHAEDAGVICSAQTSSSPTTRQPTSQPIESAIRLVGGGGPCQGRVEVFYSGSWGTVCDDFWDIIDAQVVCRMVGCGAALSAPSNAYFGQGIGTIWLDDVRCNGSESFLGPCSHRPWGQHDCSHSEDASVVCSAQTSTSTTTRQPTTQPPETAIRLVGGGGSPCQGRVEVLYAGSWGTVCDDFWDINDAQVVCRKVGCGAALSAPSNAYFGQGNGTIWLDDVTCNGSEASLGNCPHLLWGQHNCVHAEDAGVICSAQTSSSPTTRQPTSQPIESAIRLVGGGGPCQGRVEVFYSGSWGTVCDDFWDIIDAQVVCRMVGCGAALSAPSNAYFGQGIGTIWLDDVRCNGSESFLGPCSHRPWGQHDCSHSEDASVVCSAQTSTSTTTRQPTTQPPETAIRLVGGGGSPCQGRVEVLYAGSWGTVCDDFWDINDAQVVCRKVGCGAALSAPSNAYFGQGNGTIWLDDVTCNGSEASLGNCPHLLWGQHNCVHAEDAGVICSAQTSSSPTTRQPTSQPIESAIRLVGGGGPCQGRVEVLYSGSWGTVCDDFWDIIDAQVVCRMVGCGAALSAPSNAYFGQGIGTIWLDDVRCNGSESFLGPCSHRPWGQHDCSHSEDASVVCSAQTSTSTTTRQPTTQPPETAIRLVGGSPCQGRVEVLYAGSWGTVCDDFWDINDAQVVCRKVGCGAALSAQSNAYFGQGNGTIWLDDVTCNGSESSLGNCPHLPWGQHNCVHAEDAGVICSDPTIRLVGGGGPCQGRVEVLFDGSWGTVCDDSWDINDAQVVCRMVGCGAAISAPQVAYFGQGNGPIWLDDVSCTGSESILGSCSHRPWGQHDCSHIEDASVICSANRRCSTELSNANGTILSSNFGSQCGGSTPYTWMITASPGKVLLLQFTLLSLSCDCLNERVDIYDGNITTSDTKLATFCGSDVPPAIRSLYSNITLVWTKQQVLAGRGFQVTYTSVTPLDPIRACGQGSLIQTPWLASLVNGNVTCDATLIGDRWLITAAHCTQNASLQVQGWQALLGQYPVNGVVRFLHKFAVRRIIAHGQFSTSLPQDYDLALVELARRVPISDIASPACVPSDSPSFPSTTTTCYLTSYPAFASGVTVRIVPQITCASSSNYGSSVNVRMLCADVSSYPSACWGNKGGAVSCLNTDGRLYVVGLASWGRQCSQPGTPGVFTFISKYSTWISQQQQQV</sequence>
<feature type="disulfide bond" evidence="9">
    <location>
        <begin position="1035"/>
        <end position="1096"/>
    </location>
</feature>
<feature type="disulfide bond" evidence="9">
    <location>
        <begin position="913"/>
        <end position="974"/>
    </location>
</feature>
<keyword evidence="3" id="KW-0964">Secreted</keyword>
<feature type="disulfide bond" evidence="9">
    <location>
        <begin position="1872"/>
        <end position="1936"/>
    </location>
</feature>
<feature type="domain" description="SRCR" evidence="13">
    <location>
        <begin position="1239"/>
        <end position="1340"/>
    </location>
</feature>
<organism evidence="14 15">
    <name type="scientific">Petromyzon marinus</name>
    <name type="common">Sea lamprey</name>
    <dbReference type="NCBI Taxonomy" id="7757"/>
    <lineage>
        <taxon>Eukaryota</taxon>
        <taxon>Metazoa</taxon>
        <taxon>Chordata</taxon>
        <taxon>Craniata</taxon>
        <taxon>Vertebrata</taxon>
        <taxon>Cyclostomata</taxon>
        <taxon>Hyperoartia</taxon>
        <taxon>Petromyzontiformes</taxon>
        <taxon>Petromyzontidae</taxon>
        <taxon>Petromyzon</taxon>
    </lineage>
</organism>
<dbReference type="PROSITE" id="PS01180">
    <property type="entry name" value="CUB"/>
    <property type="match status" value="1"/>
</dbReference>
<feature type="disulfide bond" evidence="9">
    <location>
        <begin position="1764"/>
        <end position="1825"/>
    </location>
</feature>
<evidence type="ECO:0000256" key="5">
    <source>
        <dbReference type="ARBA" id="ARBA00022737"/>
    </source>
</evidence>
<dbReference type="RefSeq" id="XP_032805658.1">
    <property type="nucleotide sequence ID" value="XM_032949767.1"/>
</dbReference>
<feature type="disulfide bond" evidence="9">
    <location>
        <begin position="409"/>
        <end position="473"/>
    </location>
</feature>
<feature type="disulfide bond" evidence="9">
    <location>
        <begin position="2159"/>
        <end position="2169"/>
    </location>
</feature>
<dbReference type="InterPro" id="IPR035914">
    <property type="entry name" value="Sperma_CUB_dom_sf"/>
</dbReference>
<feature type="disulfide bond" evidence="9">
    <location>
        <begin position="697"/>
        <end position="707"/>
    </location>
</feature>
<keyword evidence="14" id="KW-1185">Reference proteome</keyword>
<feature type="disulfide bond" evidence="9">
    <location>
        <begin position="1430"/>
        <end position="1440"/>
    </location>
</feature>
<dbReference type="Proteomes" id="UP001318040">
    <property type="component" value="Chromosome 8"/>
</dbReference>
<dbReference type="Pfam" id="PF00431">
    <property type="entry name" value="CUB"/>
    <property type="match status" value="1"/>
</dbReference>
<dbReference type="InterPro" id="IPR009003">
    <property type="entry name" value="Peptidase_S1_PA"/>
</dbReference>
<dbReference type="InterPro" id="IPR000859">
    <property type="entry name" value="CUB_dom"/>
</dbReference>
<feature type="disulfide bond" evidence="9">
    <location>
        <begin position="1187"/>
        <end position="1197"/>
    </location>
</feature>
<feature type="disulfide bond" evidence="9">
    <location>
        <begin position="1673"/>
        <end position="1683"/>
    </location>
</feature>
<feature type="disulfide bond" evidence="9">
    <location>
        <begin position="288"/>
        <end position="352"/>
    </location>
</feature>
<feature type="disulfide bond" evidence="9">
    <location>
        <begin position="2038"/>
        <end position="2048"/>
    </location>
</feature>
<feature type="disulfide bond" evidence="9">
    <location>
        <begin position="1994"/>
        <end position="2058"/>
    </location>
</feature>
<feature type="disulfide bond" evidence="9">
    <location>
        <begin position="1751"/>
        <end position="1815"/>
    </location>
</feature>
<dbReference type="KEGG" id="pmrn:116940253"/>
<feature type="disulfide bond" evidence="9">
    <location>
        <begin position="179"/>
        <end position="240"/>
    </location>
</feature>
<feature type="disulfide bond" evidence="9">
    <location>
        <begin position="332"/>
        <end position="342"/>
    </location>
</feature>
<feature type="disulfide bond" evidence="9">
    <location>
        <begin position="1916"/>
        <end position="1926"/>
    </location>
</feature>
<feature type="domain" description="SRCR" evidence="13">
    <location>
        <begin position="874"/>
        <end position="975"/>
    </location>
</feature>
<evidence type="ECO:0000313" key="14">
    <source>
        <dbReference type="Proteomes" id="UP001318040"/>
    </source>
</evidence>
<dbReference type="Pfam" id="PF00089">
    <property type="entry name" value="Trypsin"/>
    <property type="match status" value="1"/>
</dbReference>
<evidence type="ECO:0000256" key="6">
    <source>
        <dbReference type="ARBA" id="ARBA00023157"/>
    </source>
</evidence>
<feature type="domain" description="SRCR" evidence="13">
    <location>
        <begin position="21"/>
        <end position="121"/>
    </location>
</feature>
<feature type="disulfide bond" evidence="9">
    <location>
        <begin position="90"/>
        <end position="100"/>
    </location>
</feature>
<feature type="domain" description="SRCR" evidence="13">
    <location>
        <begin position="1604"/>
        <end position="1704"/>
    </location>
</feature>
<evidence type="ECO:0000256" key="8">
    <source>
        <dbReference type="PROSITE-ProRule" id="PRU00059"/>
    </source>
</evidence>
<dbReference type="FunFam" id="3.10.250.10:FF:000003">
    <property type="entry name" value="Deleted in malignant brain tumors 1"/>
    <property type="match status" value="4"/>
</dbReference>
<reference evidence="15" key="1">
    <citation type="submission" date="2025-08" db="UniProtKB">
        <authorList>
            <consortium name="RefSeq"/>
        </authorList>
    </citation>
    <scope>IDENTIFICATION</scope>
    <source>
        <tissue evidence="15">Sperm</tissue>
    </source>
</reference>
<protein>
    <submittedName>
        <fullName evidence="15">Deleted in malignant brain tumors 1 protein-like</fullName>
    </submittedName>
</protein>
<feature type="disulfide bond" evidence="9">
    <location>
        <begin position="1629"/>
        <end position="1693"/>
    </location>
</feature>
<feature type="disulfide bond" evidence="9">
    <location>
        <begin position="1552"/>
        <end position="1562"/>
    </location>
</feature>
<feature type="disulfide bond" evidence="9">
    <location>
        <begin position="2383"/>
        <end position="2393"/>
    </location>
</feature>
<feature type="disulfide bond" evidence="9">
    <location>
        <begin position="166"/>
        <end position="230"/>
    </location>
</feature>
<feature type="domain" description="SRCR" evidence="13">
    <location>
        <begin position="752"/>
        <end position="853"/>
    </location>
</feature>
<feature type="domain" description="SRCR" evidence="13">
    <location>
        <begin position="2211"/>
        <end position="2310"/>
    </location>
</feature>
<feature type="disulfide bond" evidence="9">
    <location>
        <begin position="2248"/>
        <end position="2309"/>
    </location>
</feature>
<dbReference type="GO" id="GO:0004252">
    <property type="term" value="F:serine-type endopeptidase activity"/>
    <property type="evidence" value="ECO:0007669"/>
    <property type="project" value="InterPro"/>
</dbReference>
<dbReference type="SUPFAM" id="SSF56487">
    <property type="entry name" value="SRCR-like"/>
    <property type="match status" value="20"/>
</dbReference>
<feature type="disulfide bond" evidence="9">
    <location>
        <begin position="666"/>
        <end position="727"/>
    </location>
</feature>
<feature type="disulfide bond" evidence="9">
    <location>
        <begin position="1066"/>
        <end position="1076"/>
    </location>
</feature>
<feature type="disulfide bond" evidence="9">
    <location>
        <begin position="2007"/>
        <end position="2068"/>
    </location>
</feature>
<feature type="domain" description="SRCR" evidence="13">
    <location>
        <begin position="384"/>
        <end position="484"/>
    </location>
</feature>
<feature type="domain" description="CUB" evidence="11">
    <location>
        <begin position="2419"/>
        <end position="2530"/>
    </location>
</feature>
<evidence type="ECO:0000256" key="9">
    <source>
        <dbReference type="PROSITE-ProRule" id="PRU00196"/>
    </source>
</evidence>
<feature type="domain" description="SRCR" evidence="13">
    <location>
        <begin position="1725"/>
        <end position="1826"/>
    </location>
</feature>
<dbReference type="InterPro" id="IPR036772">
    <property type="entry name" value="SRCR-like_dom_sf"/>
</dbReference>
<evidence type="ECO:0000313" key="15">
    <source>
        <dbReference type="RefSeq" id="XP_032805658.1"/>
    </source>
</evidence>
<feature type="disulfide bond" evidence="9">
    <location>
        <begin position="2128"/>
        <end position="2189"/>
    </location>
</feature>
<feature type="disulfide bond" evidence="9">
    <location>
        <begin position="1265"/>
        <end position="1329"/>
    </location>
</feature>
<feature type="disulfide bond" evidence="9">
    <location>
        <begin position="1885"/>
        <end position="1946"/>
    </location>
</feature>
<feature type="disulfide bond" evidence="9">
    <location>
        <begin position="778"/>
        <end position="842"/>
    </location>
</feature>
<evidence type="ECO:0000256" key="7">
    <source>
        <dbReference type="ARBA" id="ARBA00023180"/>
    </source>
</evidence>
<feature type="disulfide bond" evidence="9">
    <location>
        <begin position="2115"/>
        <end position="2179"/>
    </location>
</feature>
<feature type="disulfide bond" evidence="9">
    <location>
        <begin position="1278"/>
        <end position="1339"/>
    </location>
</feature>
<feature type="domain" description="SRCR" evidence="13">
    <location>
        <begin position="505"/>
        <end position="606"/>
    </location>
</feature>
<feature type="disulfide bond" evidence="9">
    <location>
        <begin position="1399"/>
        <end position="1460"/>
    </location>
</feature>
<feature type="domain" description="SRCR" evidence="13">
    <location>
        <begin position="1361"/>
        <end position="1461"/>
    </location>
</feature>
<proteinExistence type="inferred from homology"/>
<dbReference type="SMART" id="SM00020">
    <property type="entry name" value="Tryp_SPc"/>
    <property type="match status" value="1"/>
</dbReference>
<keyword evidence="7" id="KW-0325">Glycoprotein</keyword>
<dbReference type="Gene3D" id="2.60.120.290">
    <property type="entry name" value="Spermadhesin, CUB domain"/>
    <property type="match status" value="1"/>
</dbReference>
<feature type="disulfide bond" evidence="9">
    <location>
        <begin position="944"/>
        <end position="954"/>
    </location>
</feature>
<feature type="domain" description="SRCR" evidence="13">
    <location>
        <begin position="2090"/>
        <end position="2190"/>
    </location>
</feature>